<dbReference type="Gene3D" id="2.60.40.1190">
    <property type="match status" value="1"/>
</dbReference>
<proteinExistence type="predicted"/>
<dbReference type="GO" id="GO:0004553">
    <property type="term" value="F:hydrolase activity, hydrolyzing O-glycosyl compounds"/>
    <property type="evidence" value="ECO:0007669"/>
    <property type="project" value="InterPro"/>
</dbReference>
<dbReference type="EMBL" id="FXTP01000016">
    <property type="protein sequence ID" value="SMO92786.1"/>
    <property type="molecule type" value="Genomic_DNA"/>
</dbReference>
<dbReference type="CDD" id="cd09618">
    <property type="entry name" value="CBM9_like_2"/>
    <property type="match status" value="1"/>
</dbReference>
<reference evidence="4 5" key="1">
    <citation type="submission" date="2017-05" db="EMBL/GenBank/DDBJ databases">
        <authorList>
            <person name="Varghese N."/>
            <person name="Submissions S."/>
        </authorList>
    </citation>
    <scope>NUCLEOTIDE SEQUENCE [LARGE SCALE GENOMIC DNA]</scope>
    <source>
        <strain evidence="4 5">DSM 21985</strain>
    </source>
</reference>
<evidence type="ECO:0000313" key="4">
    <source>
        <dbReference type="EMBL" id="SMO92786.1"/>
    </source>
</evidence>
<feature type="domain" description="Carbohydrate-binding" evidence="2">
    <location>
        <begin position="42"/>
        <end position="194"/>
    </location>
</feature>
<feature type="signal peptide" evidence="1">
    <location>
        <begin position="1"/>
        <end position="21"/>
    </location>
</feature>
<dbReference type="GO" id="GO:0016052">
    <property type="term" value="P:carbohydrate catabolic process"/>
    <property type="evidence" value="ECO:0007669"/>
    <property type="project" value="InterPro"/>
</dbReference>
<gene>
    <name evidence="4" type="ORF">SAMN06265219_11627</name>
</gene>
<evidence type="ECO:0000256" key="1">
    <source>
        <dbReference type="SAM" id="SignalP"/>
    </source>
</evidence>
<dbReference type="Pfam" id="PF06452">
    <property type="entry name" value="CBM9_1"/>
    <property type="match status" value="1"/>
</dbReference>
<keyword evidence="1" id="KW-0732">Signal</keyword>
<dbReference type="Pfam" id="PF19313">
    <property type="entry name" value="DUF5916"/>
    <property type="match status" value="1"/>
</dbReference>
<dbReference type="AlphaFoldDB" id="A0A521F9I4"/>
<dbReference type="GO" id="GO:0030246">
    <property type="term" value="F:carbohydrate binding"/>
    <property type="evidence" value="ECO:0007669"/>
    <property type="project" value="InterPro"/>
</dbReference>
<evidence type="ECO:0000313" key="5">
    <source>
        <dbReference type="Proteomes" id="UP000317557"/>
    </source>
</evidence>
<organism evidence="4 5">
    <name type="scientific">Gracilimonas mengyeensis</name>
    <dbReference type="NCBI Taxonomy" id="1302730"/>
    <lineage>
        <taxon>Bacteria</taxon>
        <taxon>Pseudomonadati</taxon>
        <taxon>Balneolota</taxon>
        <taxon>Balneolia</taxon>
        <taxon>Balneolales</taxon>
        <taxon>Balneolaceae</taxon>
        <taxon>Gracilimonas</taxon>
    </lineage>
</organism>
<dbReference type="Proteomes" id="UP000317557">
    <property type="component" value="Unassembled WGS sequence"/>
</dbReference>
<protein>
    <submittedName>
        <fullName evidence="4">Carbohydrate family 9 binding domain-like</fullName>
    </submittedName>
</protein>
<dbReference type="InterPro" id="IPR010502">
    <property type="entry name" value="Carb-bd_dom_fam9"/>
</dbReference>
<evidence type="ECO:0000259" key="2">
    <source>
        <dbReference type="Pfam" id="PF06452"/>
    </source>
</evidence>
<feature type="domain" description="DUF5916" evidence="3">
    <location>
        <begin position="238"/>
        <end position="858"/>
    </location>
</feature>
<evidence type="ECO:0000259" key="3">
    <source>
        <dbReference type="Pfam" id="PF19313"/>
    </source>
</evidence>
<dbReference type="SUPFAM" id="SSF49344">
    <property type="entry name" value="CBD9-like"/>
    <property type="match status" value="1"/>
</dbReference>
<keyword evidence="5" id="KW-1185">Reference proteome</keyword>
<accession>A0A521F9I4</accession>
<name>A0A521F9I4_9BACT</name>
<sequence>MNLKYLTFLLCGLLVSQISFAQSSQEVKTYTTLKVNGNTPKIDGTIDEPAWQDVEWSGDFTQRSPDDGAKPSQKTAFKILYDDENLYVAIRAYDEEPDKIVQRLSRRDGFEGDWVEINIDSYFDKRTAYSFTASVSGVKGDEAITNDGDNWDTTWDPLWDLSTSIDNEGWIAEMRIPLTQLRFNANAQQVWGIQLTRRLYRNEERSVWSYAPQEESGWVRHFGELRGINGITPKKQVEIAPYTVAKMERYEADADNPFFDGTDENLSFGLDGKVGISNDFILDFTINPDFGQVEADPSEVNLTAFETFFQEKRPFFIEGRNITSFQISGGGNNYSSDNLFYSRRIGRSPHNYPDVDSDENEYARVPESTNIIGAVKLTGKTRNGLSVGVMESVTAPEKADVFRDGSHSKELVEPTTNYFLGSVQKELNDNNTILGGMFTSTHRFTDNPNLNNLNESAYSGGVEFQQFWNDKKYYLSTNLVMSQINGTSEAIQEQQESSRRYFQRPDNDYTTYDTTRTSLTGHGGIFEFGRQGSSGFRFVNWVTWRSPGLELNDVGYLRQGDSIFQVFWASYRFSNPFSIFRYMNLNFNQWTGWDFGGTNNFKGTNVNFSTQFTNHWYLNGGVNVDGDEVSNTLLRGGPSFRLPGGWNYWVNVETDDRKKLTFGLYHNQRWGFSDASDRQYYGIYARYQPTDGLRLSLQPNLTNRFNSLQYITTETYQTEDRYIFGSIDQVTVDLTMRMDLTLSPNLTIQYYGAPFVSAVDYYDPKYVTNPHADDYYDRFSEDVSFSDEDFENGYDFNFRQFRSNLVLRWEYRPGSLLYLVWTQGRTEEAETGNFSYGSDVNDLFSAHPHNVFLVKLSYLFGG</sequence>
<dbReference type="RefSeq" id="WP_246075339.1">
    <property type="nucleotide sequence ID" value="NZ_FXTP01000016.1"/>
</dbReference>
<dbReference type="InterPro" id="IPR045670">
    <property type="entry name" value="DUF5916"/>
</dbReference>
<feature type="chain" id="PRO_5021910303" evidence="1">
    <location>
        <begin position="22"/>
        <end position="862"/>
    </location>
</feature>